<accession>A0A8J7HC91</accession>
<reference evidence="1" key="1">
    <citation type="submission" date="2020-12" db="EMBL/GenBank/DDBJ databases">
        <title>M. sibirica DSM 26468T genome.</title>
        <authorList>
            <person name="Thieme N."/>
            <person name="Rettenmaier R."/>
            <person name="Zverlov V."/>
            <person name="Liebl W."/>
        </authorList>
    </citation>
    <scope>NUCLEOTIDE SEQUENCE</scope>
    <source>
        <strain evidence="1">DSM 26468</strain>
    </source>
</reference>
<dbReference type="AlphaFoldDB" id="A0A8J7HC91"/>
<dbReference type="EMBL" id="JAEAGR010000006">
    <property type="protein sequence ID" value="MBH1940747.1"/>
    <property type="molecule type" value="Genomic_DNA"/>
</dbReference>
<gene>
    <name evidence="1" type="ORF">I5677_07595</name>
</gene>
<keyword evidence="2" id="KW-1185">Reference proteome</keyword>
<comment type="caution">
    <text evidence="1">The sequence shown here is derived from an EMBL/GenBank/DDBJ whole genome shotgun (WGS) entry which is preliminary data.</text>
</comment>
<name>A0A8J7HC91_9FIRM</name>
<evidence type="ECO:0000313" key="1">
    <source>
        <dbReference type="EMBL" id="MBH1940747.1"/>
    </source>
</evidence>
<evidence type="ECO:0000313" key="2">
    <source>
        <dbReference type="Proteomes" id="UP000623269"/>
    </source>
</evidence>
<proteinExistence type="predicted"/>
<organism evidence="1 2">
    <name type="scientific">Mobilitalea sibirica</name>
    <dbReference type="NCBI Taxonomy" id="1462919"/>
    <lineage>
        <taxon>Bacteria</taxon>
        <taxon>Bacillati</taxon>
        <taxon>Bacillota</taxon>
        <taxon>Clostridia</taxon>
        <taxon>Lachnospirales</taxon>
        <taxon>Lachnospiraceae</taxon>
        <taxon>Mobilitalea</taxon>
    </lineage>
</organism>
<protein>
    <submittedName>
        <fullName evidence="1">Uncharacterized protein</fullName>
    </submittedName>
</protein>
<dbReference type="RefSeq" id="WP_197660971.1">
    <property type="nucleotide sequence ID" value="NZ_JAEAGR010000006.1"/>
</dbReference>
<dbReference type="Proteomes" id="UP000623269">
    <property type="component" value="Unassembled WGS sequence"/>
</dbReference>
<sequence length="204" mass="23723">MQIPVLFSIVIIFVVWLQVEIRKSNKQSKKTSDHFWHIENSANATRKVDISFLNYIKIPIEQLPMSDKADATLNSYRDLILSLNEKKILNLTGITNTELKLKYGAANITLLSEADNNYTTLVSILHRWGDRLYTLGYRSDAVNVLEYAVTCSTDVRKTYQLLKKIYMEENTPEKIDFLIERLRKTNIYNKDAILHELTHVRISE</sequence>